<evidence type="ECO:0000256" key="2">
    <source>
        <dbReference type="ARBA" id="ARBA00009948"/>
    </source>
</evidence>
<dbReference type="RefSeq" id="WP_091729902.1">
    <property type="nucleotide sequence ID" value="NZ_FNQE01000017.1"/>
</dbReference>
<evidence type="ECO:0000256" key="6">
    <source>
        <dbReference type="ARBA" id="ARBA00044633"/>
    </source>
</evidence>
<accession>A0A1H3PZU2</accession>
<keyword evidence="7" id="KW-0963">Cytoplasm</keyword>
<evidence type="ECO:0000256" key="5">
    <source>
        <dbReference type="ARBA" id="ARBA00023141"/>
    </source>
</evidence>
<dbReference type="PIRSF" id="PIRSF000505">
    <property type="entry name" value="EPSPS"/>
    <property type="match status" value="1"/>
</dbReference>
<organism evidence="9 10">
    <name type="scientific">Proteiniborus ethanoligenes</name>
    <dbReference type="NCBI Taxonomy" id="415015"/>
    <lineage>
        <taxon>Bacteria</taxon>
        <taxon>Bacillati</taxon>
        <taxon>Bacillota</taxon>
        <taxon>Clostridia</taxon>
        <taxon>Eubacteriales</taxon>
        <taxon>Proteiniborus</taxon>
    </lineage>
</organism>
<keyword evidence="3 7" id="KW-0028">Amino-acid biosynthesis</keyword>
<keyword evidence="10" id="KW-1185">Reference proteome</keyword>
<feature type="binding site" evidence="7">
    <location>
        <position position="170"/>
    </location>
    <ligand>
        <name>3-phosphoshikimate</name>
        <dbReference type="ChEBI" id="CHEBI:145989"/>
    </ligand>
</feature>
<comment type="subunit">
    <text evidence="7">Monomer.</text>
</comment>
<feature type="binding site" evidence="7">
    <location>
        <position position="26"/>
    </location>
    <ligand>
        <name>3-phosphoshikimate</name>
        <dbReference type="ChEBI" id="CHEBI:145989"/>
    </ligand>
</feature>
<dbReference type="GO" id="GO:0009073">
    <property type="term" value="P:aromatic amino acid family biosynthetic process"/>
    <property type="evidence" value="ECO:0007669"/>
    <property type="project" value="UniProtKB-KW"/>
</dbReference>
<protein>
    <recommendedName>
        <fullName evidence="7">3-phosphoshikimate 1-carboxyvinyltransferase</fullName>
        <ecNumber evidence="7">2.5.1.19</ecNumber>
    </recommendedName>
    <alternativeName>
        <fullName evidence="7">5-enolpyruvylshikimate-3-phosphate synthase</fullName>
        <shortName evidence="7">EPSP synthase</shortName>
        <shortName evidence="7">EPSPS</shortName>
    </alternativeName>
</protein>
<dbReference type="EMBL" id="FNQE01000017">
    <property type="protein sequence ID" value="SDZ06461.1"/>
    <property type="molecule type" value="Genomic_DNA"/>
</dbReference>
<dbReference type="PROSITE" id="PS00885">
    <property type="entry name" value="EPSP_SYNTHASE_2"/>
    <property type="match status" value="1"/>
</dbReference>
<evidence type="ECO:0000313" key="10">
    <source>
        <dbReference type="Proteomes" id="UP000198625"/>
    </source>
</evidence>
<dbReference type="InterPro" id="IPR023193">
    <property type="entry name" value="EPSP_synthase_CS"/>
</dbReference>
<comment type="subcellular location">
    <subcellularLocation>
        <location evidence="7">Cytoplasm</location>
    </subcellularLocation>
</comment>
<gene>
    <name evidence="7" type="primary">aroA</name>
    <name evidence="9" type="ORF">SAMN05660462_01718</name>
</gene>
<dbReference type="AlphaFoldDB" id="A0A1H3PZU2"/>
<dbReference type="Gene3D" id="3.65.10.10">
    <property type="entry name" value="Enolpyruvate transferase domain"/>
    <property type="match status" value="2"/>
</dbReference>
<dbReference type="HAMAP" id="MF_00210">
    <property type="entry name" value="EPSP_synth"/>
    <property type="match status" value="1"/>
</dbReference>
<feature type="binding site" evidence="7">
    <location>
        <position position="126"/>
    </location>
    <ligand>
        <name>phosphoenolpyruvate</name>
        <dbReference type="ChEBI" id="CHEBI:58702"/>
    </ligand>
</feature>
<dbReference type="PANTHER" id="PTHR21090">
    <property type="entry name" value="AROM/DEHYDROQUINATE SYNTHASE"/>
    <property type="match status" value="1"/>
</dbReference>
<dbReference type="GO" id="GO:0008652">
    <property type="term" value="P:amino acid biosynthetic process"/>
    <property type="evidence" value="ECO:0007669"/>
    <property type="project" value="UniProtKB-KW"/>
</dbReference>
<feature type="binding site" evidence="7">
    <location>
        <position position="98"/>
    </location>
    <ligand>
        <name>phosphoenolpyruvate</name>
        <dbReference type="ChEBI" id="CHEBI:58702"/>
    </ligand>
</feature>
<feature type="binding site" evidence="7">
    <location>
        <position position="171"/>
    </location>
    <ligand>
        <name>phosphoenolpyruvate</name>
        <dbReference type="ChEBI" id="CHEBI:58702"/>
    </ligand>
</feature>
<dbReference type="OrthoDB" id="9809920at2"/>
<feature type="active site" description="Proton acceptor" evidence="7">
    <location>
        <position position="311"/>
    </location>
</feature>
<dbReference type="Pfam" id="PF00275">
    <property type="entry name" value="EPSP_synthase"/>
    <property type="match status" value="1"/>
</dbReference>
<feature type="binding site" evidence="7">
    <location>
        <position position="384"/>
    </location>
    <ligand>
        <name>phosphoenolpyruvate</name>
        <dbReference type="ChEBI" id="CHEBI:58702"/>
    </ligand>
</feature>
<dbReference type="NCBIfam" id="TIGR01356">
    <property type="entry name" value="aroA"/>
    <property type="match status" value="1"/>
</dbReference>
<feature type="binding site" evidence="7">
    <location>
        <position position="22"/>
    </location>
    <ligand>
        <name>3-phosphoshikimate</name>
        <dbReference type="ChEBI" id="CHEBI:145989"/>
    </ligand>
</feature>
<feature type="binding site" evidence="7">
    <location>
        <position position="197"/>
    </location>
    <ligand>
        <name>3-phosphoshikimate</name>
        <dbReference type="ChEBI" id="CHEBI:145989"/>
    </ligand>
</feature>
<feature type="binding site" evidence="7">
    <location>
        <position position="21"/>
    </location>
    <ligand>
        <name>3-phosphoshikimate</name>
        <dbReference type="ChEBI" id="CHEBI:145989"/>
    </ligand>
</feature>
<dbReference type="STRING" id="415015.SAMN05660462_01718"/>
<evidence type="ECO:0000313" key="9">
    <source>
        <dbReference type="EMBL" id="SDZ06461.1"/>
    </source>
</evidence>
<feature type="binding site" evidence="7">
    <location>
        <position position="338"/>
    </location>
    <ligand>
        <name>3-phosphoshikimate</name>
        <dbReference type="ChEBI" id="CHEBI:145989"/>
    </ligand>
</feature>
<dbReference type="GO" id="GO:0005737">
    <property type="term" value="C:cytoplasm"/>
    <property type="evidence" value="ECO:0007669"/>
    <property type="project" value="UniProtKB-SubCell"/>
</dbReference>
<feature type="binding site" evidence="7">
    <location>
        <position position="171"/>
    </location>
    <ligand>
        <name>3-phosphoshikimate</name>
        <dbReference type="ChEBI" id="CHEBI:145989"/>
    </ligand>
</feature>
<feature type="binding site" evidence="7">
    <location>
        <position position="21"/>
    </location>
    <ligand>
        <name>phosphoenolpyruvate</name>
        <dbReference type="ChEBI" id="CHEBI:58702"/>
    </ligand>
</feature>
<dbReference type="InterPro" id="IPR006264">
    <property type="entry name" value="EPSP_synthase"/>
</dbReference>
<dbReference type="PANTHER" id="PTHR21090:SF5">
    <property type="entry name" value="PENTAFUNCTIONAL AROM POLYPEPTIDE"/>
    <property type="match status" value="1"/>
</dbReference>
<keyword evidence="4 7" id="KW-0808">Transferase</keyword>
<dbReference type="GO" id="GO:0003866">
    <property type="term" value="F:3-phosphoshikimate 1-carboxyvinyltransferase activity"/>
    <property type="evidence" value="ECO:0007669"/>
    <property type="project" value="UniProtKB-UniRule"/>
</dbReference>
<comment type="pathway">
    <text evidence="1 7">Metabolic intermediate biosynthesis; chorismate biosynthesis; chorismate from D-erythrose 4-phosphate and phosphoenolpyruvate: step 6/7.</text>
</comment>
<dbReference type="InterPro" id="IPR036968">
    <property type="entry name" value="Enolpyruvate_Tfrase_sf"/>
</dbReference>
<sequence length="432" mass="47943">MSHIQIRPSILKGNINIPPSKSLSHRAIICAALAKGRSKMENIIFSDDIIATLEGMKSFGMEVVDIATDPNTNRSYITVEGKGELTKRAETIHCKESGSTLRFLIPLACVVGERFKLEGKGKLVERPLTSYYNIFDKQEIKYSNIAGKLPLTIEGKLKPGTFELEGNISSQFITGLMFALPLLYEDSVIEITTELESKGYIDLTIDILNKYSIKIINDNYYRFYVPGNQKYKPLDYIVEGDFSQAAFWIVAGILNEDIVLKGLNINSLQGDKEILDIVNRMGANIIKKSEDIIVKNSQTNGIVIDASQWPDLVPVLAVLGALSKGRTEIINAQRVRIKESDRLMAISKELNRIGADIVETNEGLIINGVKSLSGGIVDSWNDHRIAMALAIASTKCKEPLIIKNSHVVNKSYPGFWQDFMSLGGIINEWNMG</sequence>
<evidence type="ECO:0000256" key="4">
    <source>
        <dbReference type="ARBA" id="ARBA00022679"/>
    </source>
</evidence>
<keyword evidence="5 7" id="KW-0057">Aromatic amino acid biosynthesis</keyword>
<evidence type="ECO:0000259" key="8">
    <source>
        <dbReference type="Pfam" id="PF00275"/>
    </source>
</evidence>
<feature type="binding site" evidence="7">
    <location>
        <position position="410"/>
    </location>
    <ligand>
        <name>phosphoenolpyruvate</name>
        <dbReference type="ChEBI" id="CHEBI:58702"/>
    </ligand>
</feature>
<evidence type="ECO:0000256" key="7">
    <source>
        <dbReference type="HAMAP-Rule" id="MF_00210"/>
    </source>
</evidence>
<comment type="caution">
    <text evidence="7">Lacks conserved residue(s) required for the propagation of feature annotation.</text>
</comment>
<proteinExistence type="inferred from homology"/>
<feature type="binding site" evidence="7">
    <location>
        <position position="169"/>
    </location>
    <ligand>
        <name>3-phosphoshikimate</name>
        <dbReference type="ChEBI" id="CHEBI:145989"/>
    </ligand>
</feature>
<feature type="domain" description="Enolpyruvate transferase" evidence="8">
    <location>
        <begin position="9"/>
        <end position="418"/>
    </location>
</feature>
<reference evidence="9 10" key="1">
    <citation type="submission" date="2016-10" db="EMBL/GenBank/DDBJ databases">
        <authorList>
            <person name="de Groot N.N."/>
        </authorList>
    </citation>
    <scope>NUCLEOTIDE SEQUENCE [LARGE SCALE GENOMIC DNA]</scope>
    <source>
        <strain evidence="9 10">DSM 21650</strain>
    </source>
</reference>
<feature type="binding site" evidence="7">
    <location>
        <position position="342"/>
    </location>
    <ligand>
        <name>phosphoenolpyruvate</name>
        <dbReference type="ChEBI" id="CHEBI:58702"/>
    </ligand>
</feature>
<dbReference type="InterPro" id="IPR001986">
    <property type="entry name" value="Enolpyruvate_Tfrase_dom"/>
</dbReference>
<dbReference type="Proteomes" id="UP000198625">
    <property type="component" value="Unassembled WGS sequence"/>
</dbReference>
<evidence type="ECO:0000256" key="3">
    <source>
        <dbReference type="ARBA" id="ARBA00022605"/>
    </source>
</evidence>
<dbReference type="SUPFAM" id="SSF55205">
    <property type="entry name" value="EPT/RTPC-like"/>
    <property type="match status" value="1"/>
</dbReference>
<comment type="similarity">
    <text evidence="2 7">Belongs to the EPSP synthase family.</text>
</comment>
<dbReference type="CDD" id="cd01556">
    <property type="entry name" value="EPSP_synthase"/>
    <property type="match status" value="1"/>
</dbReference>
<dbReference type="EC" id="2.5.1.19" evidence="7"/>
<comment type="catalytic activity">
    <reaction evidence="6">
        <text>3-phosphoshikimate + phosphoenolpyruvate = 5-O-(1-carboxyvinyl)-3-phosphoshikimate + phosphate</text>
        <dbReference type="Rhea" id="RHEA:21256"/>
        <dbReference type="ChEBI" id="CHEBI:43474"/>
        <dbReference type="ChEBI" id="CHEBI:57701"/>
        <dbReference type="ChEBI" id="CHEBI:58702"/>
        <dbReference type="ChEBI" id="CHEBI:145989"/>
        <dbReference type="EC" id="2.5.1.19"/>
    </reaction>
    <physiologicalReaction direction="left-to-right" evidence="6">
        <dbReference type="Rhea" id="RHEA:21257"/>
    </physiologicalReaction>
</comment>
<feature type="binding site" evidence="7">
    <location>
        <position position="311"/>
    </location>
    <ligand>
        <name>3-phosphoshikimate</name>
        <dbReference type="ChEBI" id="CHEBI:145989"/>
    </ligand>
</feature>
<dbReference type="GO" id="GO:0009423">
    <property type="term" value="P:chorismate biosynthetic process"/>
    <property type="evidence" value="ECO:0007669"/>
    <property type="project" value="UniProtKB-UniRule"/>
</dbReference>
<dbReference type="UniPathway" id="UPA00053">
    <property type="reaction ID" value="UER00089"/>
</dbReference>
<dbReference type="InterPro" id="IPR013792">
    <property type="entry name" value="RNA3'P_cycl/enolpyr_Trfase_a/b"/>
</dbReference>
<evidence type="ECO:0000256" key="1">
    <source>
        <dbReference type="ARBA" id="ARBA00004811"/>
    </source>
</evidence>
<name>A0A1H3PZU2_9FIRM</name>
<comment type="function">
    <text evidence="7">Catalyzes the transfer of the enolpyruvyl moiety of phosphoenolpyruvate (PEP) to the 5-hydroxyl of shikimate-3-phosphate (S3P) to produce enolpyruvyl shikimate-3-phosphate and inorganic phosphate.</text>
</comment>